<dbReference type="EMBL" id="KQ432745">
    <property type="protein sequence ID" value="KOF62663.1"/>
    <property type="molecule type" value="Genomic_DNA"/>
</dbReference>
<sequence length="92" mass="10607">MFGEARSIRQVNFPEGGIERRKPTNSTFHYSVSFNKLKVVIFNFCRMVKQFSLWSYISEFNTQGGIYLQQVSFAIVPIIQKGTALGLHHSYN</sequence>
<evidence type="ECO:0000313" key="1">
    <source>
        <dbReference type="EMBL" id="KOF62663.1"/>
    </source>
</evidence>
<protein>
    <submittedName>
        <fullName evidence="1">Uncharacterized protein</fullName>
    </submittedName>
</protein>
<organism evidence="1">
    <name type="scientific">Octopus bimaculoides</name>
    <name type="common">California two-spotted octopus</name>
    <dbReference type="NCBI Taxonomy" id="37653"/>
    <lineage>
        <taxon>Eukaryota</taxon>
        <taxon>Metazoa</taxon>
        <taxon>Spiralia</taxon>
        <taxon>Lophotrochozoa</taxon>
        <taxon>Mollusca</taxon>
        <taxon>Cephalopoda</taxon>
        <taxon>Coleoidea</taxon>
        <taxon>Octopodiformes</taxon>
        <taxon>Octopoda</taxon>
        <taxon>Incirrata</taxon>
        <taxon>Octopodidae</taxon>
        <taxon>Octopus</taxon>
    </lineage>
</organism>
<accession>A0A0L8FG42</accession>
<dbReference type="AlphaFoldDB" id="A0A0L8FG42"/>
<reference evidence="1" key="1">
    <citation type="submission" date="2015-07" db="EMBL/GenBank/DDBJ databases">
        <title>MeaNS - Measles Nucleotide Surveillance Program.</title>
        <authorList>
            <person name="Tran T."/>
            <person name="Druce J."/>
        </authorList>
    </citation>
    <scope>NUCLEOTIDE SEQUENCE</scope>
    <source>
        <strain evidence="1">UCB-OBI-ISO-001</strain>
        <tissue evidence="1">Gonad</tissue>
    </source>
</reference>
<gene>
    <name evidence="1" type="ORF">OCBIM_22022389mg</name>
</gene>
<name>A0A0L8FG42_OCTBM</name>
<proteinExistence type="predicted"/>